<keyword evidence="4" id="KW-0812">Transmembrane</keyword>
<keyword evidence="1" id="KW-0433">Leucine-rich repeat</keyword>
<keyword evidence="4" id="KW-0472">Membrane</keyword>
<dbReference type="Pfam" id="PF00931">
    <property type="entry name" value="NB-ARC"/>
    <property type="match status" value="1"/>
</dbReference>
<evidence type="ECO:0000259" key="5">
    <source>
        <dbReference type="PROSITE" id="PS50104"/>
    </source>
</evidence>
<name>A0A8T2GVZ8_9BRAS</name>
<evidence type="ECO:0000256" key="3">
    <source>
        <dbReference type="ARBA" id="ARBA00022801"/>
    </source>
</evidence>
<evidence type="ECO:0000256" key="2">
    <source>
        <dbReference type="ARBA" id="ARBA00022737"/>
    </source>
</evidence>
<dbReference type="InterPro" id="IPR058192">
    <property type="entry name" value="WHD_ROQ1-like"/>
</dbReference>
<keyword evidence="7" id="KW-1185">Reference proteome</keyword>
<dbReference type="PANTHER" id="PTHR11017:SF501">
    <property type="entry name" value="ADP-RIBOSYL CYCLASE_CYCLIC ADP-RIBOSE HYDROLASE-RELATED"/>
    <property type="match status" value="1"/>
</dbReference>
<keyword evidence="2" id="KW-0677">Repeat</keyword>
<dbReference type="FunFam" id="3.40.50.300:FF:001002">
    <property type="entry name" value="Disease resistance protein (TIR-NBS-LRR class)"/>
    <property type="match status" value="1"/>
</dbReference>
<dbReference type="SMART" id="SM00255">
    <property type="entry name" value="TIR"/>
    <property type="match status" value="1"/>
</dbReference>
<accession>A0A8T2GVZ8</accession>
<keyword evidence="4" id="KW-1133">Transmembrane helix</keyword>
<dbReference type="InterPro" id="IPR002182">
    <property type="entry name" value="NB-ARC"/>
</dbReference>
<gene>
    <name evidence="6" type="ORF">ISN45_At01g063590</name>
</gene>
<feature type="transmembrane region" description="Helical" evidence="4">
    <location>
        <begin position="77"/>
        <end position="98"/>
    </location>
</feature>
<feature type="domain" description="TIR" evidence="5">
    <location>
        <begin position="73"/>
        <end position="238"/>
    </location>
</feature>
<dbReference type="AlphaFoldDB" id="A0A8T2GVZ8"/>
<reference evidence="6 7" key="1">
    <citation type="submission" date="2020-12" db="EMBL/GenBank/DDBJ databases">
        <title>Concerted genomic and epigenomic changes stabilize Arabidopsis allopolyploids.</title>
        <authorList>
            <person name="Chen Z."/>
        </authorList>
    </citation>
    <scope>NUCLEOTIDE SEQUENCE [LARGE SCALE GENOMIC DNA]</scope>
    <source>
        <strain evidence="6">Allo738</strain>
        <tissue evidence="6">Leaf</tissue>
    </source>
</reference>
<sequence>MSRSCQSARESRFDYSTIVHLKLTILKINLALFVSFQRGFIAGAPRQLLCQKPPCDQIDPTRKLRGILRGNKRMQNIFPFFSFHGFLVIIFCNSSQALRCLPQFSRDDRKLEIGDTIADGLVKAIQTSWFAVVILSENYATSTWCLEELRLIMQLHSEEQIKVLPIFYGVKPSDVRYQEGSFATAFQRYEADPEMEEKVSKWRRALTQVANLSGKHSRNCVDEADMIAEVVGGISSRLPRMKSTDLINLVGMEAHMMKMTLLLNIGCEDEVHMIGIWGMGGIGKSTIAKCLYDRFSRQFPAHCFLENVSKGYDIKHLQKELLSHILYDEDVELWSMEAGSQEIKERLGHQKVFVVLDNVDKVEQLHGLAKDPSWFGPGSRIIITTRDKGLLNSCGVNNIYEVKCLDDKDALQVFKKLAFGGRPPSDGFEQLFIRASRLAHGLPSALVAFASHLSAIVAIDEWEDELALLETFPQKNVQEILRASYDGLDQYDKTVFLHVACFFNGGHLRYIRAFLKNCDARINHLAAKCLVNISIDGCISMHILLVQTGREIVRQESDWRPSKQRFLWDPTEIHYVLDSNTGTRRVEGLSLHLCEMADTLLLRNSVFGPMHNLTFLKFFQHLGGNVSNLQLISDDYVLSRNLKLLHWDAYPLTILPPIFRPHTIIELSLRYSKLNSLWDGTKLLPNLRILDVTGSRNLRELPELSTAVNLEELILESCTSLVQIPESINRLYLRKLNMMYCDGLEGVILVNDLQEASLSRWGLKRIILNLPHSGATLSSLTDLAIQGKIFIKLSGLSGTGDHLSFSSVQKTAHQSVTHLLNSGFFGLKSLDIKRFSYRLDPVNFSCLSFADFPCLTELKLINLNIEDIPEDICQLQLLETLDLGGNDFVYLPTSMGQLAMLKYLSLSNCRRLKALPQLSQVERLVLSGCVKLGSLMGILGAGRYNLLDFCVEKCKSLGSLMGILSVEKSAPGRNELLELSLENCKSLVSLSEELSHFTKLTYLDLSSLEFRRIPTSIRELSFMRTLYLNNCNKIFSLTDLPESLKYLYAHGCESLERVNFSSNHSFNHLDFSHCISLECISDLVRDFMNEEYSQEAPFRLVCITKYSIASTNNMRTSWREPMRIKLPKIKAAPKLVGFFVQIMVVCEKPFHLQFPAFSYNWDCEGSRLYRINLKPNLYQSSEMMEDNNNRPYKWHHLVIVQIPTGIISAEIDEVQFESHIQVPEPGDEIILCGVEHVGFVLK</sequence>
<dbReference type="GO" id="GO:0043531">
    <property type="term" value="F:ADP binding"/>
    <property type="evidence" value="ECO:0007669"/>
    <property type="project" value="InterPro"/>
</dbReference>
<dbReference type="Proteomes" id="UP000694240">
    <property type="component" value="Chromosome 1"/>
</dbReference>
<dbReference type="GO" id="GO:0006952">
    <property type="term" value="P:defense response"/>
    <property type="evidence" value="ECO:0007669"/>
    <property type="project" value="InterPro"/>
</dbReference>
<dbReference type="PROSITE" id="PS50104">
    <property type="entry name" value="TIR"/>
    <property type="match status" value="1"/>
</dbReference>
<comment type="caution">
    <text evidence="6">The sequence shown here is derived from an EMBL/GenBank/DDBJ whole genome shotgun (WGS) entry which is preliminary data.</text>
</comment>
<protein>
    <submittedName>
        <fullName evidence="6">Leucine-rich repeat 3</fullName>
    </submittedName>
</protein>
<dbReference type="InterPro" id="IPR011713">
    <property type="entry name" value="Leu-rich_rpt_3"/>
</dbReference>
<evidence type="ECO:0000313" key="7">
    <source>
        <dbReference type="Proteomes" id="UP000694240"/>
    </source>
</evidence>
<dbReference type="InterPro" id="IPR044974">
    <property type="entry name" value="Disease_R_plants"/>
</dbReference>
<evidence type="ECO:0000256" key="4">
    <source>
        <dbReference type="SAM" id="Phobius"/>
    </source>
</evidence>
<dbReference type="GO" id="GO:0016787">
    <property type="term" value="F:hydrolase activity"/>
    <property type="evidence" value="ECO:0007669"/>
    <property type="project" value="UniProtKB-KW"/>
</dbReference>
<dbReference type="Pfam" id="PF23282">
    <property type="entry name" value="WHD_ROQ1"/>
    <property type="match status" value="1"/>
</dbReference>
<keyword evidence="3" id="KW-0378">Hydrolase</keyword>
<dbReference type="Pfam" id="PF01582">
    <property type="entry name" value="TIR"/>
    <property type="match status" value="1"/>
</dbReference>
<dbReference type="PANTHER" id="PTHR11017">
    <property type="entry name" value="LEUCINE-RICH REPEAT-CONTAINING PROTEIN"/>
    <property type="match status" value="1"/>
</dbReference>
<dbReference type="EMBL" id="JAEFBK010000001">
    <property type="protein sequence ID" value="KAG7651503.1"/>
    <property type="molecule type" value="Genomic_DNA"/>
</dbReference>
<proteinExistence type="predicted"/>
<organism evidence="6 7">
    <name type="scientific">Arabidopsis thaliana x Arabidopsis arenosa</name>
    <dbReference type="NCBI Taxonomy" id="1240361"/>
    <lineage>
        <taxon>Eukaryota</taxon>
        <taxon>Viridiplantae</taxon>
        <taxon>Streptophyta</taxon>
        <taxon>Embryophyta</taxon>
        <taxon>Tracheophyta</taxon>
        <taxon>Spermatophyta</taxon>
        <taxon>Magnoliopsida</taxon>
        <taxon>eudicotyledons</taxon>
        <taxon>Gunneridae</taxon>
        <taxon>Pentapetalae</taxon>
        <taxon>rosids</taxon>
        <taxon>malvids</taxon>
        <taxon>Brassicales</taxon>
        <taxon>Brassicaceae</taxon>
        <taxon>Camelineae</taxon>
        <taxon>Arabidopsis</taxon>
    </lineage>
</organism>
<dbReference type="InterPro" id="IPR000157">
    <property type="entry name" value="TIR_dom"/>
</dbReference>
<evidence type="ECO:0000256" key="1">
    <source>
        <dbReference type="ARBA" id="ARBA00022614"/>
    </source>
</evidence>
<evidence type="ECO:0000313" key="6">
    <source>
        <dbReference type="EMBL" id="KAG7651503.1"/>
    </source>
</evidence>
<dbReference type="GO" id="GO:0007165">
    <property type="term" value="P:signal transduction"/>
    <property type="evidence" value="ECO:0007669"/>
    <property type="project" value="InterPro"/>
</dbReference>
<dbReference type="Pfam" id="PF07725">
    <property type="entry name" value="LRR_3"/>
    <property type="match status" value="1"/>
</dbReference>